<keyword evidence="1" id="KW-1185">Reference proteome</keyword>
<sequence length="71" mass="8237">MANITFEKRFVGMIKANMLPQIGIIGKSILTLRTLNFFFKQEMQLFEMILKRILFGKTIPASFKRTVKAII</sequence>
<dbReference type="AlphaFoldDB" id="A0A914CWP8"/>
<reference evidence="2" key="1">
    <citation type="submission" date="2022-11" db="UniProtKB">
        <authorList>
            <consortium name="WormBaseParasite"/>
        </authorList>
    </citation>
    <scope>IDENTIFICATION</scope>
</reference>
<name>A0A914CWP8_9BILA</name>
<evidence type="ECO:0000313" key="2">
    <source>
        <dbReference type="WBParaSite" id="ACRNAN_scaffold15247.g11447.t1"/>
    </source>
</evidence>
<proteinExistence type="predicted"/>
<dbReference type="WBParaSite" id="ACRNAN_scaffold15247.g11447.t1">
    <property type="protein sequence ID" value="ACRNAN_scaffold15247.g11447.t1"/>
    <property type="gene ID" value="ACRNAN_scaffold15247.g11447"/>
</dbReference>
<organism evidence="1 2">
    <name type="scientific">Acrobeloides nanus</name>
    <dbReference type="NCBI Taxonomy" id="290746"/>
    <lineage>
        <taxon>Eukaryota</taxon>
        <taxon>Metazoa</taxon>
        <taxon>Ecdysozoa</taxon>
        <taxon>Nematoda</taxon>
        <taxon>Chromadorea</taxon>
        <taxon>Rhabditida</taxon>
        <taxon>Tylenchina</taxon>
        <taxon>Cephalobomorpha</taxon>
        <taxon>Cephaloboidea</taxon>
        <taxon>Cephalobidae</taxon>
        <taxon>Acrobeloides</taxon>
    </lineage>
</organism>
<accession>A0A914CWP8</accession>
<protein>
    <submittedName>
        <fullName evidence="2">Uncharacterized protein</fullName>
    </submittedName>
</protein>
<dbReference type="Proteomes" id="UP000887540">
    <property type="component" value="Unplaced"/>
</dbReference>
<evidence type="ECO:0000313" key="1">
    <source>
        <dbReference type="Proteomes" id="UP000887540"/>
    </source>
</evidence>